<keyword evidence="2" id="KW-0813">Transport</keyword>
<dbReference type="Pfam" id="PF03573">
    <property type="entry name" value="OprD"/>
    <property type="match status" value="1"/>
</dbReference>
<dbReference type="PANTHER" id="PTHR34596:SF2">
    <property type="entry name" value="CHITOPORIN"/>
    <property type="match status" value="1"/>
</dbReference>
<evidence type="ECO:0000256" key="1">
    <source>
        <dbReference type="ARBA" id="ARBA00009075"/>
    </source>
</evidence>
<dbReference type="InterPro" id="IPR005318">
    <property type="entry name" value="OM_porin_bac"/>
</dbReference>
<organism evidence="5 6">
    <name type="scientific">Pseudomonas fluorescens</name>
    <dbReference type="NCBI Taxonomy" id="294"/>
    <lineage>
        <taxon>Bacteria</taxon>
        <taxon>Pseudomonadati</taxon>
        <taxon>Pseudomonadota</taxon>
        <taxon>Gammaproteobacteria</taxon>
        <taxon>Pseudomonadales</taxon>
        <taxon>Pseudomonadaceae</taxon>
        <taxon>Pseudomonas</taxon>
    </lineage>
</organism>
<comment type="similarity">
    <text evidence="1">Belongs to the outer membrane porin (Opr) (TC 1.B.25) family.</text>
</comment>
<evidence type="ECO:0000256" key="2">
    <source>
        <dbReference type="ARBA" id="ARBA00022448"/>
    </source>
</evidence>
<feature type="signal peptide" evidence="4">
    <location>
        <begin position="1"/>
        <end position="24"/>
    </location>
</feature>
<evidence type="ECO:0000313" key="5">
    <source>
        <dbReference type="EMBL" id="SUD33646.1"/>
    </source>
</evidence>
<dbReference type="EC" id="3.4.21.-" evidence="5"/>
<dbReference type="OrthoDB" id="6759120at2"/>
<feature type="chain" id="PRO_5016837536" evidence="4">
    <location>
        <begin position="25"/>
        <end position="440"/>
    </location>
</feature>
<reference evidence="5 6" key="1">
    <citation type="submission" date="2018-06" db="EMBL/GenBank/DDBJ databases">
        <authorList>
            <consortium name="Pathogen Informatics"/>
            <person name="Doyle S."/>
        </authorList>
    </citation>
    <scope>NUCLEOTIDE SEQUENCE [LARGE SCALE GENOMIC DNA]</scope>
    <source>
        <strain evidence="5 6">NCTC10392</strain>
    </source>
</reference>
<evidence type="ECO:0000256" key="3">
    <source>
        <dbReference type="ARBA" id="ARBA00022729"/>
    </source>
</evidence>
<dbReference type="EMBL" id="UGUS01000002">
    <property type="protein sequence ID" value="SUD33646.1"/>
    <property type="molecule type" value="Genomic_DNA"/>
</dbReference>
<gene>
    <name evidence="5" type="primary">oprD_12</name>
    <name evidence="5" type="ORF">NCTC10392_05045</name>
</gene>
<keyword evidence="5" id="KW-0378">Hydrolase</keyword>
<evidence type="ECO:0000313" key="6">
    <source>
        <dbReference type="Proteomes" id="UP000255125"/>
    </source>
</evidence>
<dbReference type="GO" id="GO:0016020">
    <property type="term" value="C:membrane"/>
    <property type="evidence" value="ECO:0007669"/>
    <property type="project" value="InterPro"/>
</dbReference>
<protein>
    <submittedName>
        <fullName evidence="5">Outer membrane porin</fullName>
        <ecNumber evidence="5">3.4.21.-</ecNumber>
    </submittedName>
</protein>
<dbReference type="RefSeq" id="WP_033902241.1">
    <property type="nucleotide sequence ID" value="NZ_UGUS01000002.1"/>
</dbReference>
<dbReference type="InterPro" id="IPR023614">
    <property type="entry name" value="Porin_dom_sf"/>
</dbReference>
<evidence type="ECO:0000256" key="4">
    <source>
        <dbReference type="SAM" id="SignalP"/>
    </source>
</evidence>
<dbReference type="Gene3D" id="2.40.160.10">
    <property type="entry name" value="Porin"/>
    <property type="match status" value="1"/>
</dbReference>
<dbReference type="AlphaFoldDB" id="A0A379IJP6"/>
<sequence>MTRITKISTGVLAAIAGFSSVAYSAEKSEGFVEGSKFTVTSRTFYFNRDNRNGETAPGGAGYSEATAQAFIAKFNSGYTQGTIGFGLDAFAMIGLKLDTGGGRNGGRSSFDVLPVDSNGDARDEYTKIGGAAKIRAFDTELKVGDVFPTSPVVYYGDSRLLPESFRGTIFSNNSIKGLTLQGGRLHSMSQPVSSDMRDGFATFYAGPVNSPGMSYFGGDYVLNENVSFALHAGQLQDVWNQTYFGTNLSYALTDNLALIGGFNYYRAVDEGKKLLGEFDTNIWSGRFGVQFGGHTLALTHQRNNGENDFDYLRQSDSVFLDNSIQYSDFNAPKEKSWMLRYDLSMKSYGVPGLSFMTRYGRGSDIDYSSANSVYMRRDAEGSPLVNQKRWERDIEAKYVVQTGKMKDMSFRIRQSNTRATQFESDLDEFRLIVEYPLVSL</sequence>
<proteinExistence type="inferred from homology"/>
<name>A0A379IJP6_PSEFL</name>
<dbReference type="PANTHER" id="PTHR34596">
    <property type="entry name" value="CHITOPORIN"/>
    <property type="match status" value="1"/>
</dbReference>
<dbReference type="GO" id="GO:0016787">
    <property type="term" value="F:hydrolase activity"/>
    <property type="evidence" value="ECO:0007669"/>
    <property type="project" value="UniProtKB-KW"/>
</dbReference>
<keyword evidence="3 4" id="KW-0732">Signal</keyword>
<dbReference type="Proteomes" id="UP000255125">
    <property type="component" value="Unassembled WGS sequence"/>
</dbReference>
<accession>A0A379IJP6</accession>
<dbReference type="GO" id="GO:0015288">
    <property type="term" value="F:porin activity"/>
    <property type="evidence" value="ECO:0007669"/>
    <property type="project" value="TreeGrafter"/>
</dbReference>